<feature type="compositionally biased region" description="Pro residues" evidence="1">
    <location>
        <begin position="15"/>
        <end position="25"/>
    </location>
</feature>
<feature type="compositionally biased region" description="Polar residues" evidence="1">
    <location>
        <begin position="1"/>
        <end position="11"/>
    </location>
</feature>
<gene>
    <name evidence="2" type="ORF">P7K49_003075</name>
</gene>
<feature type="region of interest" description="Disordered" evidence="1">
    <location>
        <begin position="1"/>
        <end position="88"/>
    </location>
</feature>
<dbReference type="Proteomes" id="UP001266305">
    <property type="component" value="Unassembled WGS sequence"/>
</dbReference>
<evidence type="ECO:0000256" key="1">
    <source>
        <dbReference type="SAM" id="MobiDB-lite"/>
    </source>
</evidence>
<organism evidence="2 3">
    <name type="scientific">Saguinus oedipus</name>
    <name type="common">Cotton-top tamarin</name>
    <name type="synonym">Oedipomidas oedipus</name>
    <dbReference type="NCBI Taxonomy" id="9490"/>
    <lineage>
        <taxon>Eukaryota</taxon>
        <taxon>Metazoa</taxon>
        <taxon>Chordata</taxon>
        <taxon>Craniata</taxon>
        <taxon>Vertebrata</taxon>
        <taxon>Euteleostomi</taxon>
        <taxon>Mammalia</taxon>
        <taxon>Eutheria</taxon>
        <taxon>Euarchontoglires</taxon>
        <taxon>Primates</taxon>
        <taxon>Haplorrhini</taxon>
        <taxon>Platyrrhini</taxon>
        <taxon>Cebidae</taxon>
        <taxon>Callitrichinae</taxon>
        <taxon>Saguinus</taxon>
    </lineage>
</organism>
<evidence type="ECO:0000313" key="3">
    <source>
        <dbReference type="Proteomes" id="UP001266305"/>
    </source>
</evidence>
<accession>A0ABQ9WL44</accession>
<dbReference type="EMBL" id="JASSZA010000001">
    <property type="protein sequence ID" value="KAK2121689.1"/>
    <property type="molecule type" value="Genomic_DNA"/>
</dbReference>
<keyword evidence="3" id="KW-1185">Reference proteome</keyword>
<name>A0ABQ9WL44_SAGOE</name>
<comment type="caution">
    <text evidence="2">The sequence shown here is derived from an EMBL/GenBank/DDBJ whole genome shotgun (WGS) entry which is preliminary data.</text>
</comment>
<protein>
    <submittedName>
        <fullName evidence="2">Uncharacterized protein</fullName>
    </submittedName>
</protein>
<reference evidence="2 3" key="1">
    <citation type="submission" date="2023-05" db="EMBL/GenBank/DDBJ databases">
        <title>B98-5 Cell Line De Novo Hybrid Assembly: An Optical Mapping Approach.</title>
        <authorList>
            <person name="Kananen K."/>
            <person name="Auerbach J.A."/>
            <person name="Kautto E."/>
            <person name="Blachly J.S."/>
        </authorList>
    </citation>
    <scope>NUCLEOTIDE SEQUENCE [LARGE SCALE GENOMIC DNA]</scope>
    <source>
        <strain evidence="2">B95-8</strain>
        <tissue evidence="2">Cell line</tissue>
    </source>
</reference>
<evidence type="ECO:0000313" key="2">
    <source>
        <dbReference type="EMBL" id="KAK2121689.1"/>
    </source>
</evidence>
<sequence length="158" mass="16838">MGEPQPCSSRLPTATPAPSPTPPPKTAGCEPGLSIHPWLPIDSPTPSTDPAPPNGASSSGKPQTEAFPSPGQDDPEPLLQPRIPLQRDTVAMRPQPSLTWVGTQPEAVLLFSTTPRHPVTPREYGGTSFPDPSWPHLWAQSWDLEDGDGPSCLLWPCG</sequence>
<proteinExistence type="predicted"/>